<dbReference type="GO" id="GO:0008270">
    <property type="term" value="F:zinc ion binding"/>
    <property type="evidence" value="ECO:0007669"/>
    <property type="project" value="UniProtKB-UniRule"/>
</dbReference>
<dbReference type="EC" id="5.3.1.8" evidence="3 7"/>
<dbReference type="NCBIfam" id="TIGR00218">
    <property type="entry name" value="manA"/>
    <property type="match status" value="1"/>
</dbReference>
<evidence type="ECO:0000256" key="9">
    <source>
        <dbReference type="PIRSR" id="PIRSR036894-2"/>
    </source>
</evidence>
<dbReference type="InterPro" id="IPR046457">
    <property type="entry name" value="PMI_typeI_cat"/>
</dbReference>
<dbReference type="InterPro" id="IPR014710">
    <property type="entry name" value="RmlC-like_jellyroll"/>
</dbReference>
<dbReference type="Pfam" id="PF21621">
    <property type="entry name" value="MPI_cupin_dom"/>
    <property type="match status" value="1"/>
</dbReference>
<evidence type="ECO:0000256" key="8">
    <source>
        <dbReference type="PIRSR" id="PIRSR036894-1"/>
    </source>
</evidence>
<dbReference type="PANTHER" id="PTHR42742:SF3">
    <property type="entry name" value="FRUCTOKINASE"/>
    <property type="match status" value="1"/>
</dbReference>
<feature type="domain" description="Mannose-6-phosphate isomerase cupin" evidence="11">
    <location>
        <begin position="238"/>
        <end position="316"/>
    </location>
</feature>
<dbReference type="PANTHER" id="PTHR42742">
    <property type="entry name" value="TRANSCRIPTIONAL REPRESSOR MPRA"/>
    <property type="match status" value="1"/>
</dbReference>
<comment type="caution">
    <text evidence="12">The sequence shown here is derived from an EMBL/GenBank/DDBJ whole genome shotgun (WGS) entry which is preliminary data.</text>
</comment>
<dbReference type="RefSeq" id="WP_183255578.1">
    <property type="nucleotide sequence ID" value="NZ_JACHEP010000020.1"/>
</dbReference>
<comment type="similarity">
    <text evidence="2 7">Belongs to the mannose-6-phosphate isomerase type 1 family.</text>
</comment>
<dbReference type="CDD" id="cd07010">
    <property type="entry name" value="cupin_PMI_type_I_N_bac"/>
    <property type="match status" value="1"/>
</dbReference>
<evidence type="ECO:0000256" key="7">
    <source>
        <dbReference type="PIRNR" id="PIRNR036894"/>
    </source>
</evidence>
<protein>
    <recommendedName>
        <fullName evidence="3 7">Mannose-6-phosphate isomerase</fullName>
        <ecNumber evidence="3 7">5.3.1.8</ecNumber>
    </recommendedName>
</protein>
<evidence type="ECO:0000313" key="12">
    <source>
        <dbReference type="EMBL" id="MBB5325727.1"/>
    </source>
</evidence>
<dbReference type="PIRSF" id="PIRSF036894">
    <property type="entry name" value="PMI_Firm_short"/>
    <property type="match status" value="1"/>
</dbReference>
<feature type="binding site" evidence="8">
    <location>
        <position position="98"/>
    </location>
    <ligand>
        <name>Zn(2+)</name>
        <dbReference type="ChEBI" id="CHEBI:29105"/>
    </ligand>
</feature>
<evidence type="ECO:0000256" key="4">
    <source>
        <dbReference type="ARBA" id="ARBA00022723"/>
    </source>
</evidence>
<dbReference type="AlphaFoldDB" id="A0A7W8ISA3"/>
<accession>A0A7W8ISA3</accession>
<feature type="binding site" evidence="8">
    <location>
        <position position="173"/>
    </location>
    <ligand>
        <name>Zn(2+)</name>
        <dbReference type="ChEBI" id="CHEBI:29105"/>
    </ligand>
</feature>
<dbReference type="Proteomes" id="UP000520011">
    <property type="component" value="Unassembled WGS sequence"/>
</dbReference>
<dbReference type="EMBL" id="JACHEP010000020">
    <property type="protein sequence ID" value="MBB5325727.1"/>
    <property type="molecule type" value="Genomic_DNA"/>
</dbReference>
<feature type="active site" evidence="9">
    <location>
        <position position="193"/>
    </location>
</feature>
<comment type="catalytic activity">
    <reaction evidence="1 7">
        <text>D-mannose 6-phosphate = D-fructose 6-phosphate</text>
        <dbReference type="Rhea" id="RHEA:12356"/>
        <dbReference type="ChEBI" id="CHEBI:58735"/>
        <dbReference type="ChEBI" id="CHEBI:61527"/>
        <dbReference type="EC" id="5.3.1.8"/>
    </reaction>
</comment>
<evidence type="ECO:0000256" key="6">
    <source>
        <dbReference type="ARBA" id="ARBA00023235"/>
    </source>
</evidence>
<reference evidence="12 13" key="1">
    <citation type="submission" date="2020-08" db="EMBL/GenBank/DDBJ databases">
        <title>Genomic Encyclopedia of Type Strains, Phase IV (KMG-IV): sequencing the most valuable type-strain genomes for metagenomic binning, comparative biology and taxonomic classification.</title>
        <authorList>
            <person name="Goeker M."/>
        </authorList>
    </citation>
    <scope>NUCLEOTIDE SEQUENCE [LARGE SCALE GENOMIC DNA]</scope>
    <source>
        <strain evidence="12 13">DSM 16325</strain>
    </source>
</reference>
<feature type="domain" description="Phosphomannose isomerase type I catalytic" evidence="10">
    <location>
        <begin position="7"/>
        <end position="119"/>
    </location>
</feature>
<evidence type="ECO:0000256" key="5">
    <source>
        <dbReference type="ARBA" id="ARBA00022833"/>
    </source>
</evidence>
<dbReference type="GO" id="GO:0004476">
    <property type="term" value="F:mannose-6-phosphate isomerase activity"/>
    <property type="evidence" value="ECO:0007669"/>
    <property type="project" value="UniProtKB-UniRule"/>
</dbReference>
<name>A0A7W8ISA3_9BACL</name>
<dbReference type="InterPro" id="IPR049071">
    <property type="entry name" value="MPI_cupin_dom"/>
</dbReference>
<dbReference type="InterPro" id="IPR014628">
    <property type="entry name" value="Man6P_isomerase_Firm_short"/>
</dbReference>
<dbReference type="InterPro" id="IPR011051">
    <property type="entry name" value="RmlC_Cupin_sf"/>
</dbReference>
<sequence length="316" mass="35820">MKPSPIFLTAVFKERIWGGTALKEQFGYDIPSDTTGECWAISAHPNGQSVVAEGPFNGKALGELWEQHRELFGNLEGEKFPLLTKILDANKDLSVQVHPDDKYASEHENGELGKTECWYIIDCKENAEMIYGHNAKTKEELVQMIENGQWNELLRKVKIKPGDFFYVPNGTIHALCEGTLVLETQQNSDTTYRVYDYDRIDANGKKRELHLDKAIDVTTVPHVDGMSQPVKEEKDGVTITTFVKGEFFSVYKWKIHKETSFTQDQLFLLCSVITGEGELIQHGERFLLQKGSHFIIPHQSGTFKIQGNCELIVSHV</sequence>
<dbReference type="InterPro" id="IPR051804">
    <property type="entry name" value="Carb_Metab_Reg_Kinase/Isom"/>
</dbReference>
<evidence type="ECO:0000256" key="1">
    <source>
        <dbReference type="ARBA" id="ARBA00000757"/>
    </source>
</evidence>
<dbReference type="GO" id="GO:0005975">
    <property type="term" value="P:carbohydrate metabolic process"/>
    <property type="evidence" value="ECO:0007669"/>
    <property type="project" value="UniProtKB-UniRule"/>
</dbReference>
<dbReference type="SUPFAM" id="SSF51182">
    <property type="entry name" value="RmlC-like cupins"/>
    <property type="match status" value="1"/>
</dbReference>
<evidence type="ECO:0000313" key="13">
    <source>
        <dbReference type="Proteomes" id="UP000520011"/>
    </source>
</evidence>
<keyword evidence="5 7" id="KW-0862">Zinc</keyword>
<keyword evidence="4 7" id="KW-0479">Metal-binding</keyword>
<evidence type="ECO:0000256" key="2">
    <source>
        <dbReference type="ARBA" id="ARBA00010772"/>
    </source>
</evidence>
<keyword evidence="6 7" id="KW-0413">Isomerase</keyword>
<evidence type="ECO:0000259" key="11">
    <source>
        <dbReference type="Pfam" id="PF21621"/>
    </source>
</evidence>
<feature type="binding site" evidence="8">
    <location>
        <position position="116"/>
    </location>
    <ligand>
        <name>Zn(2+)</name>
        <dbReference type="ChEBI" id="CHEBI:29105"/>
    </ligand>
</feature>
<dbReference type="InterPro" id="IPR001250">
    <property type="entry name" value="Man6P_Isoase-1"/>
</dbReference>
<dbReference type="Pfam" id="PF20511">
    <property type="entry name" value="PMI_typeI_cat"/>
    <property type="match status" value="1"/>
</dbReference>
<dbReference type="Gene3D" id="2.60.120.10">
    <property type="entry name" value="Jelly Rolls"/>
    <property type="match status" value="2"/>
</dbReference>
<organism evidence="12 13">
    <name type="scientific">Anoxybacteroides tepidamans</name>
    <dbReference type="NCBI Taxonomy" id="265948"/>
    <lineage>
        <taxon>Bacteria</taxon>
        <taxon>Bacillati</taxon>
        <taxon>Bacillota</taxon>
        <taxon>Bacilli</taxon>
        <taxon>Bacillales</taxon>
        <taxon>Anoxybacillaceae</taxon>
        <taxon>Anoxybacteroides</taxon>
    </lineage>
</organism>
<evidence type="ECO:0000259" key="10">
    <source>
        <dbReference type="Pfam" id="PF20511"/>
    </source>
</evidence>
<comment type="cofactor">
    <cofactor evidence="8">
        <name>Zn(2+)</name>
        <dbReference type="ChEBI" id="CHEBI:29105"/>
    </cofactor>
    <text evidence="8">Binds 1 zinc ion per subunit.</text>
</comment>
<dbReference type="FunFam" id="2.60.120.10:FF:000070">
    <property type="entry name" value="Mannose-6-phosphate isomerase"/>
    <property type="match status" value="1"/>
</dbReference>
<keyword evidence="13" id="KW-1185">Reference proteome</keyword>
<evidence type="ECO:0000256" key="3">
    <source>
        <dbReference type="ARBA" id="ARBA00011956"/>
    </source>
</evidence>
<proteinExistence type="inferred from homology"/>
<gene>
    <name evidence="12" type="ORF">HNQ34_002828</name>
</gene>